<gene>
    <name evidence="2" type="ORF">FRX31_022715</name>
</gene>
<feature type="non-terminal residue" evidence="2">
    <location>
        <position position="1"/>
    </location>
</feature>
<evidence type="ECO:0000313" key="2">
    <source>
        <dbReference type="EMBL" id="KAF5187698.1"/>
    </source>
</evidence>
<feature type="compositionally biased region" description="Polar residues" evidence="1">
    <location>
        <begin position="63"/>
        <end position="72"/>
    </location>
</feature>
<feature type="compositionally biased region" description="Polar residues" evidence="1">
    <location>
        <begin position="98"/>
        <end position="119"/>
    </location>
</feature>
<feature type="non-terminal residue" evidence="2">
    <location>
        <position position="166"/>
    </location>
</feature>
<proteinExistence type="predicted"/>
<feature type="region of interest" description="Disordered" evidence="1">
    <location>
        <begin position="50"/>
        <end position="119"/>
    </location>
</feature>
<evidence type="ECO:0000313" key="3">
    <source>
        <dbReference type="Proteomes" id="UP000554482"/>
    </source>
</evidence>
<name>A0A7J6VSZ4_THATH</name>
<accession>A0A7J6VSZ4</accession>
<reference evidence="2 3" key="1">
    <citation type="submission" date="2020-06" db="EMBL/GenBank/DDBJ databases">
        <title>Transcriptomic and genomic resources for Thalictrum thalictroides and T. hernandezii: Facilitating candidate gene discovery in an emerging model plant lineage.</title>
        <authorList>
            <person name="Arias T."/>
            <person name="Riano-Pachon D.M."/>
            <person name="Di Stilio V.S."/>
        </authorList>
    </citation>
    <scope>NUCLEOTIDE SEQUENCE [LARGE SCALE GENOMIC DNA]</scope>
    <source>
        <strain evidence="3">cv. WT478/WT964</strain>
        <tissue evidence="2">Leaves</tissue>
    </source>
</reference>
<comment type="caution">
    <text evidence="2">The sequence shown here is derived from an EMBL/GenBank/DDBJ whole genome shotgun (WGS) entry which is preliminary data.</text>
</comment>
<dbReference type="OrthoDB" id="21449at2759"/>
<evidence type="ECO:0000256" key="1">
    <source>
        <dbReference type="SAM" id="MobiDB-lite"/>
    </source>
</evidence>
<dbReference type="Proteomes" id="UP000554482">
    <property type="component" value="Unassembled WGS sequence"/>
</dbReference>
<organism evidence="2 3">
    <name type="scientific">Thalictrum thalictroides</name>
    <name type="common">Rue-anemone</name>
    <name type="synonym">Anemone thalictroides</name>
    <dbReference type="NCBI Taxonomy" id="46969"/>
    <lineage>
        <taxon>Eukaryota</taxon>
        <taxon>Viridiplantae</taxon>
        <taxon>Streptophyta</taxon>
        <taxon>Embryophyta</taxon>
        <taxon>Tracheophyta</taxon>
        <taxon>Spermatophyta</taxon>
        <taxon>Magnoliopsida</taxon>
        <taxon>Ranunculales</taxon>
        <taxon>Ranunculaceae</taxon>
        <taxon>Thalictroideae</taxon>
        <taxon>Thalictrum</taxon>
    </lineage>
</organism>
<dbReference type="AlphaFoldDB" id="A0A7J6VSZ4"/>
<protein>
    <submittedName>
        <fullName evidence="2">Uncharacterized protein</fullName>
    </submittedName>
</protein>
<sequence length="166" mass="18325">INVCLSTKPWITSKSVLLKNSRRAGIISGDVILAIDVLDEVRSFKPQKVTRNCHHPRSMEAAHTQNSSGHNSLQKDLHEGISFSSRQPSVDVSDKSRPSSACVNGSCESMNSRVSNKNSFSSGRDICVIDKENSHPSSRPSTLGNDMLLLWMKGGKIVFMMERVIR</sequence>
<keyword evidence="3" id="KW-1185">Reference proteome</keyword>
<dbReference type="EMBL" id="JABWDY010027687">
    <property type="protein sequence ID" value="KAF5187698.1"/>
    <property type="molecule type" value="Genomic_DNA"/>
</dbReference>